<comment type="caution">
    <text evidence="3">The sequence shown here is derived from an EMBL/GenBank/DDBJ whole genome shotgun (WGS) entry which is preliminary data.</text>
</comment>
<evidence type="ECO:0000313" key="3">
    <source>
        <dbReference type="EMBL" id="GBG78324.1"/>
    </source>
</evidence>
<evidence type="ECO:0000313" key="4">
    <source>
        <dbReference type="Proteomes" id="UP000265515"/>
    </source>
</evidence>
<feature type="region of interest" description="Disordered" evidence="2">
    <location>
        <begin position="1"/>
        <end position="95"/>
    </location>
</feature>
<name>A0A388L7T0_CHABU</name>
<dbReference type="AlphaFoldDB" id="A0A388L7T0"/>
<dbReference type="Proteomes" id="UP000265515">
    <property type="component" value="Unassembled WGS sequence"/>
</dbReference>
<gene>
    <name evidence="3" type="ORF">CBR_g26352</name>
</gene>
<sequence length="219" mass="23110">MAMSSDPGGGGSLPGGGELPHQSSGADMPNGGGGPRLGLDVGSAAPSIDPSSSSSKFRVTFPEMKRPPPSKERERDGGGAAAAAAGVDGPSPAERKWYMKRPSELIAEQTAKGFDEPAASRRVIQQLQGMLAVQSVRYPVRLRKIEEEVSSARKKMEEVQKKVDLLADKVDGKPDFAAVALTGFSSAAFGVFLNRAPDIWRSLMEVQQSLSSVVSRKAD</sequence>
<dbReference type="Gramene" id="GBG78324">
    <property type="protein sequence ID" value="GBG78324"/>
    <property type="gene ID" value="CBR_g26352"/>
</dbReference>
<proteinExistence type="predicted"/>
<feature type="compositionally biased region" description="Basic and acidic residues" evidence="2">
    <location>
        <begin position="63"/>
        <end position="77"/>
    </location>
</feature>
<feature type="compositionally biased region" description="Low complexity" evidence="2">
    <location>
        <begin position="37"/>
        <end position="55"/>
    </location>
</feature>
<evidence type="ECO:0000256" key="1">
    <source>
        <dbReference type="SAM" id="Coils"/>
    </source>
</evidence>
<protein>
    <submittedName>
        <fullName evidence="3">Uncharacterized protein</fullName>
    </submittedName>
</protein>
<reference evidence="3 4" key="1">
    <citation type="journal article" date="2018" name="Cell">
        <title>The Chara Genome: Secondary Complexity and Implications for Plant Terrestrialization.</title>
        <authorList>
            <person name="Nishiyama T."/>
            <person name="Sakayama H."/>
            <person name="Vries J.D."/>
            <person name="Buschmann H."/>
            <person name="Saint-Marcoux D."/>
            <person name="Ullrich K.K."/>
            <person name="Haas F.B."/>
            <person name="Vanderstraeten L."/>
            <person name="Becker D."/>
            <person name="Lang D."/>
            <person name="Vosolsobe S."/>
            <person name="Rombauts S."/>
            <person name="Wilhelmsson P.K.I."/>
            <person name="Janitza P."/>
            <person name="Kern R."/>
            <person name="Heyl A."/>
            <person name="Rumpler F."/>
            <person name="Villalobos L.I.A.C."/>
            <person name="Clay J.M."/>
            <person name="Skokan R."/>
            <person name="Toyoda A."/>
            <person name="Suzuki Y."/>
            <person name="Kagoshima H."/>
            <person name="Schijlen E."/>
            <person name="Tajeshwar N."/>
            <person name="Catarino B."/>
            <person name="Hetherington A.J."/>
            <person name="Saltykova A."/>
            <person name="Bonnot C."/>
            <person name="Breuninger H."/>
            <person name="Symeonidi A."/>
            <person name="Radhakrishnan G.V."/>
            <person name="Van Nieuwerburgh F."/>
            <person name="Deforce D."/>
            <person name="Chang C."/>
            <person name="Karol K.G."/>
            <person name="Hedrich R."/>
            <person name="Ulvskov P."/>
            <person name="Glockner G."/>
            <person name="Delwiche C.F."/>
            <person name="Petrasek J."/>
            <person name="Van de Peer Y."/>
            <person name="Friml J."/>
            <person name="Beilby M."/>
            <person name="Dolan L."/>
            <person name="Kohara Y."/>
            <person name="Sugano S."/>
            <person name="Fujiyama A."/>
            <person name="Delaux P.-M."/>
            <person name="Quint M."/>
            <person name="TheiBen G."/>
            <person name="Hagemann M."/>
            <person name="Harholt J."/>
            <person name="Dunand C."/>
            <person name="Zachgo S."/>
            <person name="Langdale J."/>
            <person name="Maumus F."/>
            <person name="Straeten D.V.D."/>
            <person name="Gould S.B."/>
            <person name="Rensing S.A."/>
        </authorList>
    </citation>
    <scope>NUCLEOTIDE SEQUENCE [LARGE SCALE GENOMIC DNA]</scope>
    <source>
        <strain evidence="3 4">S276</strain>
    </source>
</reference>
<accession>A0A388L7T0</accession>
<keyword evidence="4" id="KW-1185">Reference proteome</keyword>
<organism evidence="3 4">
    <name type="scientific">Chara braunii</name>
    <name type="common">Braun's stonewort</name>
    <dbReference type="NCBI Taxonomy" id="69332"/>
    <lineage>
        <taxon>Eukaryota</taxon>
        <taxon>Viridiplantae</taxon>
        <taxon>Streptophyta</taxon>
        <taxon>Charophyceae</taxon>
        <taxon>Charales</taxon>
        <taxon>Characeae</taxon>
        <taxon>Chara</taxon>
    </lineage>
</organism>
<evidence type="ECO:0000256" key="2">
    <source>
        <dbReference type="SAM" id="MobiDB-lite"/>
    </source>
</evidence>
<feature type="compositionally biased region" description="Gly residues" evidence="2">
    <location>
        <begin position="7"/>
        <end position="18"/>
    </location>
</feature>
<feature type="coiled-coil region" evidence="1">
    <location>
        <begin position="142"/>
        <end position="169"/>
    </location>
</feature>
<dbReference type="EMBL" id="BFEA01000292">
    <property type="protein sequence ID" value="GBG78324.1"/>
    <property type="molecule type" value="Genomic_DNA"/>
</dbReference>
<keyword evidence="1" id="KW-0175">Coiled coil</keyword>